<feature type="compositionally biased region" description="Basic and acidic residues" evidence="1">
    <location>
        <begin position="376"/>
        <end position="405"/>
    </location>
</feature>
<evidence type="ECO:0000256" key="1">
    <source>
        <dbReference type="SAM" id="MobiDB-lite"/>
    </source>
</evidence>
<feature type="compositionally biased region" description="Polar residues" evidence="1">
    <location>
        <begin position="749"/>
        <end position="783"/>
    </location>
</feature>
<feature type="region of interest" description="Disordered" evidence="1">
    <location>
        <begin position="818"/>
        <end position="869"/>
    </location>
</feature>
<feature type="compositionally biased region" description="Basic and acidic residues" evidence="1">
    <location>
        <begin position="700"/>
        <end position="709"/>
    </location>
</feature>
<feature type="region of interest" description="Disordered" evidence="1">
    <location>
        <begin position="52"/>
        <end position="102"/>
    </location>
</feature>
<feature type="region of interest" description="Disordered" evidence="1">
    <location>
        <begin position="520"/>
        <end position="585"/>
    </location>
</feature>
<dbReference type="AlphaFoldDB" id="G0V2T1"/>
<feature type="compositionally biased region" description="Polar residues" evidence="1">
    <location>
        <begin position="570"/>
        <end position="582"/>
    </location>
</feature>
<dbReference type="EMBL" id="HE575324">
    <property type="protein sequence ID" value="CCC95953.1"/>
    <property type="molecule type" value="Genomic_DNA"/>
</dbReference>
<organism evidence="2">
    <name type="scientific">Trypanosoma congolense (strain IL3000)</name>
    <dbReference type="NCBI Taxonomy" id="1068625"/>
    <lineage>
        <taxon>Eukaryota</taxon>
        <taxon>Discoba</taxon>
        <taxon>Euglenozoa</taxon>
        <taxon>Kinetoplastea</taxon>
        <taxon>Metakinetoplastina</taxon>
        <taxon>Trypanosomatida</taxon>
        <taxon>Trypanosomatidae</taxon>
        <taxon>Trypanosoma</taxon>
        <taxon>Nannomonas</taxon>
    </lineage>
</organism>
<accession>G0V2T1</accession>
<feature type="region of interest" description="Disordered" evidence="1">
    <location>
        <begin position="376"/>
        <end position="456"/>
    </location>
</feature>
<feature type="region of interest" description="Disordered" evidence="1">
    <location>
        <begin position="610"/>
        <end position="793"/>
    </location>
</feature>
<reference evidence="2" key="1">
    <citation type="journal article" date="2012" name="Proc. Natl. Acad. Sci. U.S.A.">
        <title>Antigenic diversity is generated by distinct evolutionary mechanisms in African trypanosome species.</title>
        <authorList>
            <person name="Jackson A.P."/>
            <person name="Berry A."/>
            <person name="Aslett M."/>
            <person name="Allison H.C."/>
            <person name="Burton P."/>
            <person name="Vavrova-Anderson J."/>
            <person name="Brown R."/>
            <person name="Browne H."/>
            <person name="Corton N."/>
            <person name="Hauser H."/>
            <person name="Gamble J."/>
            <person name="Gilderthorp R."/>
            <person name="Marcello L."/>
            <person name="McQuillan J."/>
            <person name="Otto T.D."/>
            <person name="Quail M.A."/>
            <person name="Sanders M.J."/>
            <person name="van Tonder A."/>
            <person name="Ginger M.L."/>
            <person name="Field M.C."/>
            <person name="Barry J.D."/>
            <person name="Hertz-Fowler C."/>
            <person name="Berriman M."/>
        </authorList>
    </citation>
    <scope>NUCLEOTIDE SEQUENCE</scope>
    <source>
        <strain evidence="2">IL3000</strain>
    </source>
</reference>
<protein>
    <submittedName>
        <fullName evidence="2">Uncharacterized protein TCIL3000_11_14700</fullName>
    </submittedName>
</protein>
<feature type="compositionally biased region" description="Polar residues" evidence="1">
    <location>
        <begin position="435"/>
        <end position="450"/>
    </location>
</feature>
<evidence type="ECO:0000313" key="2">
    <source>
        <dbReference type="EMBL" id="CCC95953.1"/>
    </source>
</evidence>
<feature type="compositionally biased region" description="Basic and acidic residues" evidence="1">
    <location>
        <begin position="152"/>
        <end position="166"/>
    </location>
</feature>
<feature type="compositionally biased region" description="Low complexity" evidence="1">
    <location>
        <begin position="841"/>
        <end position="851"/>
    </location>
</feature>
<feature type="compositionally biased region" description="Low complexity" evidence="1">
    <location>
        <begin position="628"/>
        <end position="637"/>
    </location>
</feature>
<feature type="compositionally biased region" description="Low complexity" evidence="1">
    <location>
        <begin position="716"/>
        <end position="725"/>
    </location>
</feature>
<gene>
    <name evidence="2" type="ORF">TCIL3000_11_14700</name>
</gene>
<feature type="region of interest" description="Disordered" evidence="1">
    <location>
        <begin position="129"/>
        <end position="223"/>
    </location>
</feature>
<feature type="compositionally biased region" description="Basic and acidic residues" evidence="1">
    <location>
        <begin position="190"/>
        <end position="199"/>
    </location>
</feature>
<dbReference type="VEuPathDB" id="TriTrypDB:TcIL3000.11.14700"/>
<feature type="compositionally biased region" description="Low complexity" evidence="1">
    <location>
        <begin position="168"/>
        <end position="179"/>
    </location>
</feature>
<feature type="compositionally biased region" description="Basic and acidic residues" evidence="1">
    <location>
        <begin position="818"/>
        <end position="829"/>
    </location>
</feature>
<proteinExistence type="predicted"/>
<name>G0V2T1_TRYCI</name>
<sequence length="869" mass="94979">MSEGVAHHFLLETQSQQLHRLEAIRRRRELLEREAKKPIQMRFGIDSRSMTWSRTPPVVGNRGKVGGVSSRLRPHSSEPKRNHCFPPRRSSSEPPPQTGGRDAVRRAALVSLATTSASVNKVRGKFDPKSVCKRSRSLGADSRSNSRTQVFRKHDILSSARNREKLTSQSARSGSFSASPTPPLPAVAPHGDEVQKPQERWSPSPRAASFQDAVPTEKIDDEEGHKAQALVTSDMLQCEPNMFPLPGSRSISLKESKELSAVSFTSPMSKISRESADRACKFRISEFPEPRTPKRRVSITVSLSPASSVNLNVINSVIVASPLTASDACATAGGVEPLQCYENGSLERSSPANLFDHTSTNIPATIADAVEITQEAETRGDCKSEMSLHEGDTHNFEGNEEHSLRDALSTAVCGDAETAHSPSPKCEESARVTPSAASSNALECSPTTTEFEGAEGDKSDLCQLVNDPSKRLDMTMSAEKDDIAHVNPYEEEALLEDKDAHDVDSGSGLEVSELFTVKDAIEQPEGKPLSNADIDYKDEGSLQEDGALLRTPLPQVLHKSEEFDDAPQGEHSSCASPTSMKQEASLVDKQEGFVINSRGSLILVSGESTNLYTPPLQEPHTPVPDSPPRSFSKSKSPLPRPVTLFSRVRHVKGEEITVPQQPSTGRDARNPDLSQPRCKEVSFPPERYNKTPMSTSVSRTHRDATEDNMARQLATRGDPSPSSSRSGRKPLTERLLQACPSDVREEIQTMVSLDTSNRTPARTHPSLQRSVEASGGSSISQRVASRPRKDYNDYTDRESCLRQVASPCAQEWRKALKRTRDSQTLEELHSPNSTALHNIRGESNSGGRSSGVKGPDGERWEVSESQTSD</sequence>